<comment type="caution">
    <text evidence="12">The sequence shown here is derived from an EMBL/GenBank/DDBJ whole genome shotgun (WGS) entry which is preliminary data.</text>
</comment>
<proteinExistence type="inferred from homology"/>
<keyword evidence="10 11" id="KW-0961">Cell wall biogenesis/degradation</keyword>
<comment type="pathway">
    <text evidence="10">Cell wall biogenesis; peptidoglycan biosynthesis.</text>
</comment>
<keyword evidence="7 10" id="KW-0472">Membrane</keyword>
<keyword evidence="4 10" id="KW-0133">Cell shape</keyword>
<dbReference type="InterPro" id="IPR051050">
    <property type="entry name" value="Lipid_II_flippase_MurJ/MviN"/>
</dbReference>
<evidence type="ECO:0000256" key="10">
    <source>
        <dbReference type="HAMAP-Rule" id="MF_02078"/>
    </source>
</evidence>
<evidence type="ECO:0000313" key="12">
    <source>
        <dbReference type="EMBL" id="MBU8546219.1"/>
    </source>
</evidence>
<feature type="transmembrane region" description="Helical" evidence="10">
    <location>
        <begin position="131"/>
        <end position="149"/>
    </location>
</feature>
<feature type="transmembrane region" description="Helical" evidence="10">
    <location>
        <begin position="185"/>
        <end position="204"/>
    </location>
</feature>
<evidence type="ECO:0000256" key="11">
    <source>
        <dbReference type="PIRNR" id="PIRNR002869"/>
    </source>
</evidence>
<dbReference type="PANTHER" id="PTHR47019">
    <property type="entry name" value="LIPID II FLIPPASE MURJ"/>
    <property type="match status" value="1"/>
</dbReference>
<protein>
    <recommendedName>
        <fullName evidence="10">Probable lipid II flippase MurJ</fullName>
    </recommendedName>
</protein>
<organism evidence="12 13">
    <name type="scientific">Falsiroseomonas oleicola</name>
    <dbReference type="NCBI Taxonomy" id="2801474"/>
    <lineage>
        <taxon>Bacteria</taxon>
        <taxon>Pseudomonadati</taxon>
        <taxon>Pseudomonadota</taxon>
        <taxon>Alphaproteobacteria</taxon>
        <taxon>Acetobacterales</taxon>
        <taxon>Roseomonadaceae</taxon>
        <taxon>Falsiroseomonas</taxon>
    </lineage>
</organism>
<reference evidence="12 13" key="1">
    <citation type="submission" date="2021-01" db="EMBL/GenBank/DDBJ databases">
        <title>Roseomonas sp. nov, a bacterium isolated from an oil production mixture in Yumen Oilfield.</title>
        <authorList>
            <person name="Wu D."/>
        </authorList>
    </citation>
    <scope>NUCLEOTIDE SEQUENCE [LARGE SCALE GENOMIC DNA]</scope>
    <source>
        <strain evidence="12 13">ROY-5-3</strain>
    </source>
</reference>
<feature type="transmembrane region" description="Helical" evidence="10">
    <location>
        <begin position="445"/>
        <end position="466"/>
    </location>
</feature>
<dbReference type="RefSeq" id="WP_216878240.1">
    <property type="nucleotide sequence ID" value="NZ_JAERQM010000007.1"/>
</dbReference>
<dbReference type="Proteomes" id="UP000689967">
    <property type="component" value="Unassembled WGS sequence"/>
</dbReference>
<dbReference type="PIRSF" id="PIRSF002869">
    <property type="entry name" value="MviN"/>
    <property type="match status" value="1"/>
</dbReference>
<evidence type="ECO:0000256" key="7">
    <source>
        <dbReference type="ARBA" id="ARBA00023136"/>
    </source>
</evidence>
<keyword evidence="10 11" id="KW-0813">Transport</keyword>
<dbReference type="CDD" id="cd13123">
    <property type="entry name" value="MATE_MurJ_like"/>
    <property type="match status" value="1"/>
</dbReference>
<feature type="transmembrane region" description="Helical" evidence="10">
    <location>
        <begin position="405"/>
        <end position="425"/>
    </location>
</feature>
<feature type="transmembrane region" description="Helical" evidence="10">
    <location>
        <begin position="310"/>
        <end position="334"/>
    </location>
</feature>
<evidence type="ECO:0000256" key="5">
    <source>
        <dbReference type="ARBA" id="ARBA00022984"/>
    </source>
</evidence>
<feature type="transmembrane region" description="Helical" evidence="10">
    <location>
        <begin position="161"/>
        <end position="179"/>
    </location>
</feature>
<comment type="caution">
    <text evidence="10">Lacks conserved residue(s) required for the propagation of feature annotation.</text>
</comment>
<dbReference type="NCBIfam" id="TIGR01695">
    <property type="entry name" value="murJ_mviN"/>
    <property type="match status" value="1"/>
</dbReference>
<feature type="transmembrane region" description="Helical" evidence="10">
    <location>
        <begin position="270"/>
        <end position="289"/>
    </location>
</feature>
<dbReference type="HAMAP" id="MF_02078">
    <property type="entry name" value="MurJ_MviN"/>
    <property type="match status" value="1"/>
</dbReference>
<dbReference type="PANTHER" id="PTHR47019:SF1">
    <property type="entry name" value="LIPID II FLIPPASE MURJ"/>
    <property type="match status" value="1"/>
</dbReference>
<evidence type="ECO:0000256" key="3">
    <source>
        <dbReference type="ARBA" id="ARBA00022692"/>
    </source>
</evidence>
<feature type="transmembrane region" description="Helical" evidence="10">
    <location>
        <begin position="379"/>
        <end position="399"/>
    </location>
</feature>
<gene>
    <name evidence="10 12" type="primary">murJ</name>
    <name evidence="12" type="ORF">JJQ90_21035</name>
</gene>
<comment type="function">
    <text evidence="8 10 11">Involved in peptidoglycan biosynthesis. Transports lipid-linked peptidoglycan precursors from the inner to the outer leaflet of the cytoplasmic membrane.</text>
</comment>
<keyword evidence="6 10" id="KW-1133">Transmembrane helix</keyword>
<comment type="similarity">
    <text evidence="9 10 11">Belongs to the MurJ/MviN family.</text>
</comment>
<evidence type="ECO:0000256" key="9">
    <source>
        <dbReference type="ARBA" id="ARBA00061532"/>
    </source>
</evidence>
<keyword evidence="13" id="KW-1185">Reference proteome</keyword>
<feature type="transmembrane region" description="Helical" evidence="10">
    <location>
        <begin position="472"/>
        <end position="499"/>
    </location>
</feature>
<keyword evidence="2 10" id="KW-1003">Cell membrane</keyword>
<dbReference type="Pfam" id="PF03023">
    <property type="entry name" value="MurJ"/>
    <property type="match status" value="1"/>
</dbReference>
<keyword evidence="5 10" id="KW-0573">Peptidoglycan synthesis</keyword>
<sequence length="511" mass="53415">MLRSVFTVGGWTMASRILGFARDMLIASRLGAGPVADAFFIALKLPNLFRRLFGEGAFNAAFVPAFAGSFALDGPARARALANSLAGLMSIWLAFLVILGMVFMPQLLFVLAPGFSGERLDLAVEMTRITFPYLLFICLAALVSGVLNGMNRFGAAAATPVLFNVTAMAALLGLTPFVATPGHALSWGVVASGVLQLGLLLVAVRQAGMAINPLSRPVLTPDVRAVLRRMVPGLFGAGVTQLNLAIDVVLASLLPAGAVSYLYYADRVAQLPLGVIGAAVGTALLPLLARQLRTGKALAAHRSQNRAIELSLAFALPAALAIAVTATPIIMALFERGRFDAAATAATAGALVAGAIGLPAFVLVKALTPGFFARGDTATPVKVGLVVVVLNLALNLALIPFLAHVGIALATSIAAWVNVAILAVLLTRRRQLLLDRRLRRRAPRLLAAGVVMGVVLWAMAAVLFPLDGTLPRFLALAALIAAGLVTYFGSAQLLGGMDLREAARMLRRRQA</sequence>
<keyword evidence="3 10" id="KW-0812">Transmembrane</keyword>
<feature type="transmembrane region" description="Helical" evidence="10">
    <location>
        <begin position="85"/>
        <end position="111"/>
    </location>
</feature>
<evidence type="ECO:0000256" key="6">
    <source>
        <dbReference type="ARBA" id="ARBA00022989"/>
    </source>
</evidence>
<evidence type="ECO:0000313" key="13">
    <source>
        <dbReference type="Proteomes" id="UP000689967"/>
    </source>
</evidence>
<evidence type="ECO:0000256" key="1">
    <source>
        <dbReference type="ARBA" id="ARBA00004651"/>
    </source>
</evidence>
<keyword evidence="10" id="KW-0997">Cell inner membrane</keyword>
<dbReference type="EMBL" id="JAERQM010000007">
    <property type="protein sequence ID" value="MBU8546219.1"/>
    <property type="molecule type" value="Genomic_DNA"/>
</dbReference>
<evidence type="ECO:0000256" key="2">
    <source>
        <dbReference type="ARBA" id="ARBA00022475"/>
    </source>
</evidence>
<comment type="subcellular location">
    <subcellularLocation>
        <location evidence="10">Cell inner membrane</location>
        <topology evidence="10">Multi-pass membrane protein</topology>
    </subcellularLocation>
    <subcellularLocation>
        <location evidence="1">Cell membrane</location>
        <topology evidence="1">Multi-pass membrane protein</topology>
    </subcellularLocation>
</comment>
<accession>A0ABS6HBX8</accession>
<evidence type="ECO:0000256" key="8">
    <source>
        <dbReference type="ARBA" id="ARBA00060041"/>
    </source>
</evidence>
<name>A0ABS6HBX8_9PROT</name>
<feature type="transmembrane region" description="Helical" evidence="10">
    <location>
        <begin position="346"/>
        <end position="367"/>
    </location>
</feature>
<evidence type="ECO:0000256" key="4">
    <source>
        <dbReference type="ARBA" id="ARBA00022960"/>
    </source>
</evidence>
<dbReference type="InterPro" id="IPR004268">
    <property type="entry name" value="MurJ"/>
</dbReference>